<sequence length="533" mass="59525">RLGRRWGRRGGRRRAGRGPRAARAPYAQPVRCHQRRRGRRPRHHRLHPHGRQARPPPGGPRLRPHPQADPVRGRVPGPPRGRRPHDDRPAEGRPHPDRRARGRHPGRALRHPRERPVLRRQRLPRPRAERAAEHGGGVRRHRQEPQRGALRRRGELQRLRRWPLAQHRVGPQVRPGGAGPGQQGPDRLQGLPADRPGQPARPLPRLRARGHDDRHQPQAARDRARAPEEDPQEGRPRGRRRHHPDRRRGRVRGGDRRGRPPPAGAVGGHPDQGRQGRRPGAAARRAGPGHPRRPRRLQRGLQPPRRPGRQRVGDHPRLRRVRRAGAGAPAVPAHLGQGRLRRAPGRRAAAQGAGPQGLPAVRRLAGHRPHRGDGRHRRQHRQVRRQGRQPRGDGHPQQPRGRRGDRPPAAAARRRRDHRRRLHRHGAREQPRPRRAPPRRVPGPRPHQAPGRRGDLAGPGPDDPQAGRPGAARVLQRAVRVVQRPRGARAPGAGRRAPGWQQRGGRPPGAASQAAAAGRAEAARRGPGAGVGR</sequence>
<name>A0A6J4KEG2_9BACT</name>
<feature type="compositionally biased region" description="Low complexity" evidence="1">
    <location>
        <begin position="278"/>
        <end position="289"/>
    </location>
</feature>
<evidence type="ECO:0000256" key="1">
    <source>
        <dbReference type="SAM" id="MobiDB-lite"/>
    </source>
</evidence>
<dbReference type="EMBL" id="CADCTU010000208">
    <property type="protein sequence ID" value="CAA9302582.1"/>
    <property type="molecule type" value="Genomic_DNA"/>
</dbReference>
<reference evidence="2" key="1">
    <citation type="submission" date="2020-02" db="EMBL/GenBank/DDBJ databases">
        <authorList>
            <person name="Meier V. D."/>
        </authorList>
    </citation>
    <scope>NUCLEOTIDE SEQUENCE</scope>
    <source>
        <strain evidence="2">AVDCRST_MAG11</strain>
    </source>
</reference>
<proteinExistence type="predicted"/>
<feature type="compositionally biased region" description="Low complexity" evidence="1">
    <location>
        <begin position="346"/>
        <end position="360"/>
    </location>
</feature>
<gene>
    <name evidence="2" type="ORF">AVDCRST_MAG11-939</name>
</gene>
<feature type="compositionally biased region" description="Low complexity" evidence="1">
    <location>
        <begin position="470"/>
        <end position="520"/>
    </location>
</feature>
<dbReference type="AlphaFoldDB" id="A0A6J4KEG2"/>
<feature type="compositionally biased region" description="Low complexity" evidence="1">
    <location>
        <begin position="195"/>
        <end position="205"/>
    </location>
</feature>
<feature type="compositionally biased region" description="Basic residues" evidence="1">
    <location>
        <begin position="237"/>
        <end position="251"/>
    </location>
</feature>
<feature type="compositionally biased region" description="Basic and acidic residues" evidence="1">
    <location>
        <begin position="209"/>
        <end position="236"/>
    </location>
</feature>
<feature type="compositionally biased region" description="Basic residues" evidence="1">
    <location>
        <begin position="1"/>
        <end position="17"/>
    </location>
</feature>
<feature type="non-terminal residue" evidence="2">
    <location>
        <position position="533"/>
    </location>
</feature>
<organism evidence="2">
    <name type="scientific">uncultured Gemmatimonadaceae bacterium</name>
    <dbReference type="NCBI Taxonomy" id="246130"/>
    <lineage>
        <taxon>Bacteria</taxon>
        <taxon>Pseudomonadati</taxon>
        <taxon>Gemmatimonadota</taxon>
        <taxon>Gemmatimonadia</taxon>
        <taxon>Gemmatimonadales</taxon>
        <taxon>Gemmatimonadaceae</taxon>
        <taxon>environmental samples</taxon>
    </lineage>
</organism>
<dbReference type="EC" id="3.1.26.12" evidence="2"/>
<feature type="compositionally biased region" description="Basic residues" evidence="1">
    <location>
        <begin position="412"/>
        <end position="426"/>
    </location>
</feature>
<protein>
    <submittedName>
        <fullName evidence="2">Ribonuclease E</fullName>
        <ecNumber evidence="2">3.1.26.12</ecNumber>
    </submittedName>
</protein>
<feature type="region of interest" description="Disordered" evidence="1">
    <location>
        <begin position="1"/>
        <end position="533"/>
    </location>
</feature>
<feature type="compositionally biased region" description="Low complexity" evidence="1">
    <location>
        <begin position="324"/>
        <end position="338"/>
    </location>
</feature>
<dbReference type="GO" id="GO:0008995">
    <property type="term" value="F:ribonuclease E activity"/>
    <property type="evidence" value="ECO:0007669"/>
    <property type="project" value="UniProtKB-EC"/>
</dbReference>
<accession>A0A6J4KEG2</accession>
<feature type="compositionally biased region" description="Basic and acidic residues" evidence="1">
    <location>
        <begin position="84"/>
        <end position="99"/>
    </location>
</feature>
<evidence type="ECO:0000313" key="2">
    <source>
        <dbReference type="EMBL" id="CAA9302582.1"/>
    </source>
</evidence>
<feature type="compositionally biased region" description="Basic residues" evidence="1">
    <location>
        <begin position="100"/>
        <end position="125"/>
    </location>
</feature>
<feature type="compositionally biased region" description="Basic residues" evidence="1">
    <location>
        <begin position="364"/>
        <end position="388"/>
    </location>
</feature>
<feature type="compositionally biased region" description="Basic residues" evidence="1">
    <location>
        <begin position="32"/>
        <end position="52"/>
    </location>
</feature>
<feature type="non-terminal residue" evidence="2">
    <location>
        <position position="1"/>
    </location>
</feature>
<keyword evidence="2" id="KW-0378">Hydrolase</keyword>